<protein>
    <recommendedName>
        <fullName evidence="3">HNH endonuclease</fullName>
    </recommendedName>
</protein>
<dbReference type="RefSeq" id="WP_286290029.1">
    <property type="nucleotide sequence ID" value="NZ_JASXSZ010000006.1"/>
</dbReference>
<evidence type="ECO:0000313" key="1">
    <source>
        <dbReference type="EMBL" id="MDL9981045.1"/>
    </source>
</evidence>
<name>A0ABT7N304_9MICO</name>
<comment type="caution">
    <text evidence="1">The sequence shown here is derived from an EMBL/GenBank/DDBJ whole genome shotgun (WGS) entry which is preliminary data.</text>
</comment>
<organism evidence="1 2">
    <name type="scientific">Microbacterium candidum</name>
    <dbReference type="NCBI Taxonomy" id="3041922"/>
    <lineage>
        <taxon>Bacteria</taxon>
        <taxon>Bacillati</taxon>
        <taxon>Actinomycetota</taxon>
        <taxon>Actinomycetes</taxon>
        <taxon>Micrococcales</taxon>
        <taxon>Microbacteriaceae</taxon>
        <taxon>Microbacterium</taxon>
    </lineage>
</organism>
<sequence length="101" mass="11444">MTERVAKQRVESKAFLAEYLRAHPCVDCGNRDLRVLDFDHRPGSGKSADVMRLVAGGYGIPRLLDEIAKCDVRCRNCHAIVTLERGGENWRSRAMRERSAE</sequence>
<proteinExistence type="predicted"/>
<accession>A0ABT7N304</accession>
<dbReference type="Proteomes" id="UP001235064">
    <property type="component" value="Unassembled WGS sequence"/>
</dbReference>
<gene>
    <name evidence="1" type="ORF">QSV35_17060</name>
</gene>
<reference evidence="1 2" key="1">
    <citation type="submission" date="2023-06" db="EMBL/GenBank/DDBJ databases">
        <title>Microbacterium sp. nov., isolated from a waste landfill.</title>
        <authorList>
            <person name="Wen W."/>
        </authorList>
    </citation>
    <scope>NUCLEOTIDE SEQUENCE [LARGE SCALE GENOMIC DNA]</scope>
    <source>
        <strain evidence="1 2">ASV49</strain>
    </source>
</reference>
<dbReference type="EMBL" id="JASXSZ010000006">
    <property type="protein sequence ID" value="MDL9981045.1"/>
    <property type="molecule type" value="Genomic_DNA"/>
</dbReference>
<evidence type="ECO:0000313" key="2">
    <source>
        <dbReference type="Proteomes" id="UP001235064"/>
    </source>
</evidence>
<evidence type="ECO:0008006" key="3">
    <source>
        <dbReference type="Google" id="ProtNLM"/>
    </source>
</evidence>
<keyword evidence="2" id="KW-1185">Reference proteome</keyword>